<comment type="caution">
    <text evidence="2">The sequence shown here is derived from an EMBL/GenBank/DDBJ whole genome shotgun (WGS) entry which is preliminary data.</text>
</comment>
<name>A0ABV7Z8Y7_9DEIO</name>
<dbReference type="InterPro" id="IPR025402">
    <property type="entry name" value="DMP19_C"/>
</dbReference>
<dbReference type="EMBL" id="JBHRZG010000011">
    <property type="protein sequence ID" value="MFC3833420.1"/>
    <property type="molecule type" value="Genomic_DNA"/>
</dbReference>
<proteinExistence type="predicted"/>
<evidence type="ECO:0000313" key="3">
    <source>
        <dbReference type="Proteomes" id="UP001595803"/>
    </source>
</evidence>
<organism evidence="2 3">
    <name type="scientific">Deinococcus rufus</name>
    <dbReference type="NCBI Taxonomy" id="2136097"/>
    <lineage>
        <taxon>Bacteria</taxon>
        <taxon>Thermotogati</taxon>
        <taxon>Deinococcota</taxon>
        <taxon>Deinococci</taxon>
        <taxon>Deinococcales</taxon>
        <taxon>Deinococcaceae</taxon>
        <taxon>Deinococcus</taxon>
    </lineage>
</organism>
<gene>
    <name evidence="2" type="ORF">ACFOSB_11185</name>
</gene>
<dbReference type="Proteomes" id="UP001595803">
    <property type="component" value="Unassembled WGS sequence"/>
</dbReference>
<sequence length="154" mass="17369">MSDTPQTTHAEAQFDRLLHGLLDAAPVGQPFHLFMDTLGQRDRHLLLIQGLDSQVANGGFAQWIQNGYLERDLTSLNLALDRLVGSLDVLHQRRIVQVLQAMLEEVAAIAAGAGPDGLDDCDLDRLDPLDDRYYRLYGEFRSIFWQYFLLWAAA</sequence>
<protein>
    <submittedName>
        <fullName evidence="2">DUF4375 domain-containing protein</fullName>
    </submittedName>
</protein>
<reference evidence="3" key="1">
    <citation type="journal article" date="2019" name="Int. J. Syst. Evol. Microbiol.">
        <title>The Global Catalogue of Microorganisms (GCM) 10K type strain sequencing project: providing services to taxonomists for standard genome sequencing and annotation.</title>
        <authorList>
            <consortium name="The Broad Institute Genomics Platform"/>
            <consortium name="The Broad Institute Genome Sequencing Center for Infectious Disease"/>
            <person name="Wu L."/>
            <person name="Ma J."/>
        </authorList>
    </citation>
    <scope>NUCLEOTIDE SEQUENCE [LARGE SCALE GENOMIC DNA]</scope>
    <source>
        <strain evidence="3">CCTCC AB 2017081</strain>
    </source>
</reference>
<dbReference type="RefSeq" id="WP_380101960.1">
    <property type="nucleotide sequence ID" value="NZ_JBHRZG010000011.1"/>
</dbReference>
<evidence type="ECO:0000313" key="2">
    <source>
        <dbReference type="EMBL" id="MFC3833420.1"/>
    </source>
</evidence>
<accession>A0ABV7Z8Y7</accession>
<dbReference type="Pfam" id="PF14300">
    <property type="entry name" value="DMP19"/>
    <property type="match status" value="1"/>
</dbReference>
<feature type="domain" description="DNA mimic protein DMP19 C-terminal" evidence="1">
    <location>
        <begin position="38"/>
        <end position="137"/>
    </location>
</feature>
<evidence type="ECO:0000259" key="1">
    <source>
        <dbReference type="Pfam" id="PF14300"/>
    </source>
</evidence>
<keyword evidence="3" id="KW-1185">Reference proteome</keyword>
<dbReference type="Gene3D" id="1.20.1420.60">
    <property type="match status" value="1"/>
</dbReference>